<protein>
    <submittedName>
        <fullName evidence="1">Uncharacterized protein</fullName>
    </submittedName>
</protein>
<proteinExistence type="predicted"/>
<dbReference type="AlphaFoldDB" id="A0AAV4W1F8"/>
<evidence type="ECO:0000313" key="2">
    <source>
        <dbReference type="Proteomes" id="UP001054945"/>
    </source>
</evidence>
<gene>
    <name evidence="1" type="ORF">CEXT_194861</name>
</gene>
<reference evidence="1 2" key="1">
    <citation type="submission" date="2021-06" db="EMBL/GenBank/DDBJ databases">
        <title>Caerostris extrusa draft genome.</title>
        <authorList>
            <person name="Kono N."/>
            <person name="Arakawa K."/>
        </authorList>
    </citation>
    <scope>NUCLEOTIDE SEQUENCE [LARGE SCALE GENOMIC DNA]</scope>
</reference>
<comment type="caution">
    <text evidence="1">The sequence shown here is derived from an EMBL/GenBank/DDBJ whole genome shotgun (WGS) entry which is preliminary data.</text>
</comment>
<dbReference type="EMBL" id="BPLR01015394">
    <property type="protein sequence ID" value="GIY75826.1"/>
    <property type="molecule type" value="Genomic_DNA"/>
</dbReference>
<accession>A0AAV4W1F8</accession>
<evidence type="ECO:0000313" key="1">
    <source>
        <dbReference type="EMBL" id="GIY75826.1"/>
    </source>
</evidence>
<keyword evidence="2" id="KW-1185">Reference proteome</keyword>
<sequence length="83" mass="9436">MNGVLSVSISGPQLLPFPSLEMPTRVSLDVLVRTTVPEVFHLLKILPWRKMEYDVGFVDHDSLLSEGELLMFDYILFVVRCGK</sequence>
<name>A0AAV4W1F8_CAEEX</name>
<organism evidence="1 2">
    <name type="scientific">Caerostris extrusa</name>
    <name type="common">Bark spider</name>
    <name type="synonym">Caerostris bankana</name>
    <dbReference type="NCBI Taxonomy" id="172846"/>
    <lineage>
        <taxon>Eukaryota</taxon>
        <taxon>Metazoa</taxon>
        <taxon>Ecdysozoa</taxon>
        <taxon>Arthropoda</taxon>
        <taxon>Chelicerata</taxon>
        <taxon>Arachnida</taxon>
        <taxon>Araneae</taxon>
        <taxon>Araneomorphae</taxon>
        <taxon>Entelegynae</taxon>
        <taxon>Araneoidea</taxon>
        <taxon>Araneidae</taxon>
        <taxon>Caerostris</taxon>
    </lineage>
</organism>
<dbReference type="Proteomes" id="UP001054945">
    <property type="component" value="Unassembled WGS sequence"/>
</dbReference>